<dbReference type="PROSITE" id="PS00463">
    <property type="entry name" value="ZN2_CY6_FUNGAL_1"/>
    <property type="match status" value="1"/>
</dbReference>
<reference evidence="8 9" key="1">
    <citation type="submission" date="2024-07" db="EMBL/GenBank/DDBJ databases">
        <title>Section-level genome sequencing and comparative genomics of Aspergillus sections Usti and Cavernicolus.</title>
        <authorList>
            <consortium name="Lawrence Berkeley National Laboratory"/>
            <person name="Nybo J.L."/>
            <person name="Vesth T.C."/>
            <person name="Theobald S."/>
            <person name="Frisvad J.C."/>
            <person name="Larsen T.O."/>
            <person name="Kjaerboelling I."/>
            <person name="Rothschild-Mancinelli K."/>
            <person name="Lyhne E.K."/>
            <person name="Kogle M.E."/>
            <person name="Barry K."/>
            <person name="Clum A."/>
            <person name="Na H."/>
            <person name="Ledsgaard L."/>
            <person name="Lin J."/>
            <person name="Lipzen A."/>
            <person name="Kuo A."/>
            <person name="Riley R."/>
            <person name="Mondo S."/>
            <person name="Labutti K."/>
            <person name="Haridas S."/>
            <person name="Pangalinan J."/>
            <person name="Salamov A.A."/>
            <person name="Simmons B.A."/>
            <person name="Magnuson J.K."/>
            <person name="Chen J."/>
            <person name="Drula E."/>
            <person name="Henrissat B."/>
            <person name="Wiebenga A."/>
            <person name="Lubbers R.J."/>
            <person name="Gomes A.C."/>
            <person name="Makela M.R."/>
            <person name="Stajich J."/>
            <person name="Grigoriev I.V."/>
            <person name="Mortensen U.H."/>
            <person name="De Vries R.P."/>
            <person name="Baker S.E."/>
            <person name="Andersen M.R."/>
        </authorList>
    </citation>
    <scope>NUCLEOTIDE SEQUENCE [LARGE SCALE GENOMIC DNA]</scope>
    <source>
        <strain evidence="8 9">CBS 588.65</strain>
    </source>
</reference>
<dbReference type="SMART" id="SM00066">
    <property type="entry name" value="GAL4"/>
    <property type="match status" value="1"/>
</dbReference>
<evidence type="ECO:0000256" key="3">
    <source>
        <dbReference type="ARBA" id="ARBA00023125"/>
    </source>
</evidence>
<sequence>MQACDICRKRKVKCDRHTPCSRCRRLRQPCTYTDVLRKKGPKFVHSYPSIYTPNTMPDLQLQLQRWEQTDLYTELGNGPGAGMRSGTAVGTGTATAAASGGGSSSSVGGYSDLELDLDPELDMGLEFSRPGDLPPAQRVSPFNMGGESSMMRDLTLYVERLYPLLPVVDIQDLRLQAHAHLSGAGYSPIRLSFLSSLRAAIHAFDLAGTELNHEHERERTCERFLQSALKARAQCDEPQFLLQPQSHYEHEARHKLLSSFFLFLTYWNLRRERHAWWYLRESIALLLGSRLHREDEYRRLEPREAEYRRRLTWGLFVTERTFCLLHNKPIMLRPWIDLPTLPSVFDEEGVMAGFVRLVTLSRGVDVDMSGCWTAAGFVTPVTLNLAPPQGHNYDGTDAGLLPIQALDLGITREWLRAKRWRFGIPQGQFSEFVASRDNSVWRLDEPLLIGQSLLEILQGSKNVLEVLWSSIVDHKLCDICECLYDILPVMQTRGRAGEAELDQLLRGLLEVLSRFRGRSSYLLTKART</sequence>
<gene>
    <name evidence="8" type="ORF">BJX63DRAFT_428816</name>
</gene>
<dbReference type="Pfam" id="PF00172">
    <property type="entry name" value="Zn_clus"/>
    <property type="match status" value="1"/>
</dbReference>
<feature type="compositionally biased region" description="Low complexity" evidence="6">
    <location>
        <begin position="85"/>
        <end position="108"/>
    </location>
</feature>
<keyword evidence="5" id="KW-0539">Nucleus</keyword>
<evidence type="ECO:0000256" key="1">
    <source>
        <dbReference type="ARBA" id="ARBA00022723"/>
    </source>
</evidence>
<comment type="caution">
    <text evidence="8">The sequence shown here is derived from an EMBL/GenBank/DDBJ whole genome shotgun (WGS) entry which is preliminary data.</text>
</comment>
<evidence type="ECO:0000313" key="9">
    <source>
        <dbReference type="Proteomes" id="UP001610334"/>
    </source>
</evidence>
<dbReference type="Pfam" id="PF04082">
    <property type="entry name" value="Fungal_trans"/>
    <property type="match status" value="1"/>
</dbReference>
<accession>A0ABR4HWR8</accession>
<evidence type="ECO:0000313" key="8">
    <source>
        <dbReference type="EMBL" id="KAL2819162.1"/>
    </source>
</evidence>
<organism evidence="8 9">
    <name type="scientific">Aspergillus granulosus</name>
    <dbReference type="NCBI Taxonomy" id="176169"/>
    <lineage>
        <taxon>Eukaryota</taxon>
        <taxon>Fungi</taxon>
        <taxon>Dikarya</taxon>
        <taxon>Ascomycota</taxon>
        <taxon>Pezizomycotina</taxon>
        <taxon>Eurotiomycetes</taxon>
        <taxon>Eurotiomycetidae</taxon>
        <taxon>Eurotiales</taxon>
        <taxon>Aspergillaceae</taxon>
        <taxon>Aspergillus</taxon>
        <taxon>Aspergillus subgen. Nidulantes</taxon>
    </lineage>
</organism>
<dbReference type="CDD" id="cd12148">
    <property type="entry name" value="fungal_TF_MHR"/>
    <property type="match status" value="1"/>
</dbReference>
<evidence type="ECO:0000259" key="7">
    <source>
        <dbReference type="PROSITE" id="PS50048"/>
    </source>
</evidence>
<dbReference type="PANTHER" id="PTHR31668">
    <property type="entry name" value="GLUCOSE TRANSPORT TRANSCRIPTION REGULATOR RGT1-RELATED-RELATED"/>
    <property type="match status" value="1"/>
</dbReference>
<dbReference type="InterPro" id="IPR007219">
    <property type="entry name" value="XnlR_reg_dom"/>
</dbReference>
<name>A0ABR4HWR8_9EURO</name>
<dbReference type="EMBL" id="JBFXLT010000011">
    <property type="protein sequence ID" value="KAL2819162.1"/>
    <property type="molecule type" value="Genomic_DNA"/>
</dbReference>
<dbReference type="Gene3D" id="4.10.240.10">
    <property type="entry name" value="Zn(2)-C6 fungal-type DNA-binding domain"/>
    <property type="match status" value="1"/>
</dbReference>
<evidence type="ECO:0000256" key="4">
    <source>
        <dbReference type="ARBA" id="ARBA00023163"/>
    </source>
</evidence>
<keyword evidence="4" id="KW-0804">Transcription</keyword>
<evidence type="ECO:0000256" key="2">
    <source>
        <dbReference type="ARBA" id="ARBA00023015"/>
    </source>
</evidence>
<keyword evidence="9" id="KW-1185">Reference proteome</keyword>
<dbReference type="Proteomes" id="UP001610334">
    <property type="component" value="Unassembled WGS sequence"/>
</dbReference>
<dbReference type="SMART" id="SM00906">
    <property type="entry name" value="Fungal_trans"/>
    <property type="match status" value="1"/>
</dbReference>
<dbReference type="PANTHER" id="PTHR31668:SF19">
    <property type="entry name" value="ZN(2)-C6 FUNGAL-TYPE DOMAIN-CONTAINING PROTEIN-RELATED"/>
    <property type="match status" value="1"/>
</dbReference>
<dbReference type="InterPro" id="IPR050797">
    <property type="entry name" value="Carb_Metab_Trans_Reg"/>
</dbReference>
<evidence type="ECO:0000256" key="6">
    <source>
        <dbReference type="SAM" id="MobiDB-lite"/>
    </source>
</evidence>
<dbReference type="PROSITE" id="PS50048">
    <property type="entry name" value="ZN2_CY6_FUNGAL_2"/>
    <property type="match status" value="1"/>
</dbReference>
<feature type="region of interest" description="Disordered" evidence="6">
    <location>
        <begin position="76"/>
        <end position="108"/>
    </location>
</feature>
<dbReference type="InterPro" id="IPR001138">
    <property type="entry name" value="Zn2Cys6_DnaBD"/>
</dbReference>
<feature type="domain" description="Zn(2)-C6 fungal-type" evidence="7">
    <location>
        <begin position="3"/>
        <end position="32"/>
    </location>
</feature>
<evidence type="ECO:0000256" key="5">
    <source>
        <dbReference type="ARBA" id="ARBA00023242"/>
    </source>
</evidence>
<keyword evidence="2" id="KW-0805">Transcription regulation</keyword>
<protein>
    <recommendedName>
        <fullName evidence="7">Zn(2)-C6 fungal-type domain-containing protein</fullName>
    </recommendedName>
</protein>
<dbReference type="InterPro" id="IPR036864">
    <property type="entry name" value="Zn2-C6_fun-type_DNA-bd_sf"/>
</dbReference>
<proteinExistence type="predicted"/>
<keyword evidence="3" id="KW-0238">DNA-binding</keyword>
<dbReference type="CDD" id="cd00067">
    <property type="entry name" value="GAL4"/>
    <property type="match status" value="1"/>
</dbReference>
<keyword evidence="1" id="KW-0479">Metal-binding</keyword>
<dbReference type="SUPFAM" id="SSF57701">
    <property type="entry name" value="Zn2/Cys6 DNA-binding domain"/>
    <property type="match status" value="1"/>
</dbReference>